<name>A0A0F9R9B7_9ZZZZ</name>
<dbReference type="AlphaFoldDB" id="A0A0F9R9B7"/>
<proteinExistence type="predicted"/>
<organism evidence="1">
    <name type="scientific">marine sediment metagenome</name>
    <dbReference type="NCBI Taxonomy" id="412755"/>
    <lineage>
        <taxon>unclassified sequences</taxon>
        <taxon>metagenomes</taxon>
        <taxon>ecological metagenomes</taxon>
    </lineage>
</organism>
<sequence>MGDVSRTVDFLRIGRVGLYYLTLDGAEAGMWNNNGWQVLSSEYRKPISQALKVAMKQLPPDLLVLPLKTPEVTP</sequence>
<reference evidence="1" key="1">
    <citation type="journal article" date="2015" name="Nature">
        <title>Complex archaea that bridge the gap between prokaryotes and eukaryotes.</title>
        <authorList>
            <person name="Spang A."/>
            <person name="Saw J.H."/>
            <person name="Jorgensen S.L."/>
            <person name="Zaremba-Niedzwiedzka K."/>
            <person name="Martijn J."/>
            <person name="Lind A.E."/>
            <person name="van Eijk R."/>
            <person name="Schleper C."/>
            <person name="Guy L."/>
            <person name="Ettema T.J."/>
        </authorList>
    </citation>
    <scope>NUCLEOTIDE SEQUENCE</scope>
</reference>
<evidence type="ECO:0000313" key="1">
    <source>
        <dbReference type="EMBL" id="KKN45972.1"/>
    </source>
</evidence>
<dbReference type="InterPro" id="IPR016866">
    <property type="entry name" value="UCP028069"/>
</dbReference>
<protein>
    <submittedName>
        <fullName evidence="1">Uncharacterized protein</fullName>
    </submittedName>
</protein>
<comment type="caution">
    <text evidence="1">The sequence shown here is derived from an EMBL/GenBank/DDBJ whole genome shotgun (WGS) entry which is preliminary data.</text>
</comment>
<accession>A0A0F9R9B7</accession>
<dbReference type="EMBL" id="LAZR01001355">
    <property type="protein sequence ID" value="KKN45972.1"/>
    <property type="molecule type" value="Genomic_DNA"/>
</dbReference>
<gene>
    <name evidence="1" type="ORF">LCGC14_0677610</name>
</gene>
<dbReference type="Pfam" id="PF11932">
    <property type="entry name" value="DUF3450"/>
    <property type="match status" value="1"/>
</dbReference>